<sequence length="91" mass="10775">MSSRKQLQHSINQLETKLKMENARLTEHKRYFSHLLKEHRYLFLALLIPTFLVGWQEGKRVRSGRGGSLKRFAKFMFSTSFATLNTKNLFK</sequence>
<organism evidence="2 3">
    <name type="scientific">Legionella jamestowniensis</name>
    <dbReference type="NCBI Taxonomy" id="455"/>
    <lineage>
        <taxon>Bacteria</taxon>
        <taxon>Pseudomonadati</taxon>
        <taxon>Pseudomonadota</taxon>
        <taxon>Gammaproteobacteria</taxon>
        <taxon>Legionellales</taxon>
        <taxon>Legionellaceae</taxon>
        <taxon>Legionella</taxon>
    </lineage>
</organism>
<dbReference type="STRING" id="455.Ljam_0192"/>
<evidence type="ECO:0000256" key="1">
    <source>
        <dbReference type="SAM" id="Coils"/>
    </source>
</evidence>
<evidence type="ECO:0000313" key="3">
    <source>
        <dbReference type="Proteomes" id="UP000054715"/>
    </source>
</evidence>
<dbReference type="Proteomes" id="UP000054715">
    <property type="component" value="Unassembled WGS sequence"/>
</dbReference>
<keyword evidence="1" id="KW-0175">Coiled coil</keyword>
<comment type="caution">
    <text evidence="2">The sequence shown here is derived from an EMBL/GenBank/DDBJ whole genome shotgun (WGS) entry which is preliminary data.</text>
</comment>
<evidence type="ECO:0000313" key="2">
    <source>
        <dbReference type="EMBL" id="KTD13402.1"/>
    </source>
</evidence>
<feature type="coiled-coil region" evidence="1">
    <location>
        <begin position="4"/>
        <end position="31"/>
    </location>
</feature>
<dbReference type="EMBL" id="LNYG01000001">
    <property type="protein sequence ID" value="KTD13402.1"/>
    <property type="molecule type" value="Genomic_DNA"/>
</dbReference>
<dbReference type="AlphaFoldDB" id="A0A0W0V003"/>
<dbReference type="PATRIC" id="fig|455.5.peg.200"/>
<reference evidence="2 3" key="1">
    <citation type="submission" date="2015-11" db="EMBL/GenBank/DDBJ databases">
        <title>Genomic analysis of 38 Legionella species identifies large and diverse effector repertoires.</title>
        <authorList>
            <person name="Burstein D."/>
            <person name="Amaro F."/>
            <person name="Zusman T."/>
            <person name="Lifshitz Z."/>
            <person name="Cohen O."/>
            <person name="Gilbert J.A."/>
            <person name="Pupko T."/>
            <person name="Shuman H.A."/>
            <person name="Segal G."/>
        </authorList>
    </citation>
    <scope>NUCLEOTIDE SEQUENCE [LARGE SCALE GENOMIC DNA]</scope>
    <source>
        <strain evidence="2 3">JA-26-G1-E2</strain>
    </source>
</reference>
<accession>A0A0W0V003</accession>
<protein>
    <submittedName>
        <fullName evidence="2">Uncharacterized protein</fullName>
    </submittedName>
</protein>
<name>A0A0W0V003_9GAMM</name>
<gene>
    <name evidence="2" type="ORF">Ljam_0192</name>
</gene>
<proteinExistence type="predicted"/>